<evidence type="ECO:0008006" key="3">
    <source>
        <dbReference type="Google" id="ProtNLM"/>
    </source>
</evidence>
<keyword evidence="2" id="KW-1185">Reference proteome</keyword>
<dbReference type="EMBL" id="BMJS01000066">
    <property type="protein sequence ID" value="GGG08283.1"/>
    <property type="molecule type" value="Genomic_DNA"/>
</dbReference>
<comment type="caution">
    <text evidence="1">The sequence shown here is derived from an EMBL/GenBank/DDBJ whole genome shotgun (WGS) entry which is preliminary data.</text>
</comment>
<dbReference type="AlphaFoldDB" id="A0A8J2Z790"/>
<dbReference type="InterPro" id="IPR018741">
    <property type="entry name" value="DUF2288"/>
</dbReference>
<evidence type="ECO:0000313" key="1">
    <source>
        <dbReference type="EMBL" id="GGG08283.1"/>
    </source>
</evidence>
<dbReference type="Proteomes" id="UP000636949">
    <property type="component" value="Unassembled WGS sequence"/>
</dbReference>
<dbReference type="RefSeq" id="WP_117004014.1">
    <property type="nucleotide sequence ID" value="NZ_BMJS01000066.1"/>
</dbReference>
<sequence>MSNPNESNESNELLKAKILSETARIAWIELQRFFAQGKVIKVSDALDLIDVAYALAQNDQAQITDYMSQNHIEYVNDDDAKHWFENNTTLWASVVKPWILVQEKDDNQ</sequence>
<dbReference type="Pfam" id="PF10052">
    <property type="entry name" value="DUF2288"/>
    <property type="match status" value="1"/>
</dbReference>
<accession>A0A8J2Z790</accession>
<proteinExistence type="predicted"/>
<reference evidence="1" key="1">
    <citation type="journal article" date="2014" name="Int. J. Syst. Evol. Microbiol.">
        <title>Complete genome sequence of Corynebacterium casei LMG S-19264T (=DSM 44701T), isolated from a smear-ripened cheese.</title>
        <authorList>
            <consortium name="US DOE Joint Genome Institute (JGI-PGF)"/>
            <person name="Walter F."/>
            <person name="Albersmeier A."/>
            <person name="Kalinowski J."/>
            <person name="Ruckert C."/>
        </authorList>
    </citation>
    <scope>NUCLEOTIDE SEQUENCE</scope>
    <source>
        <strain evidence="1">CGMCC 1.15758</strain>
    </source>
</reference>
<evidence type="ECO:0000313" key="2">
    <source>
        <dbReference type="Proteomes" id="UP000636949"/>
    </source>
</evidence>
<organism evidence="1 2">
    <name type="scientific">Cysteiniphilum litorale</name>
    <dbReference type="NCBI Taxonomy" id="2056700"/>
    <lineage>
        <taxon>Bacteria</taxon>
        <taxon>Pseudomonadati</taxon>
        <taxon>Pseudomonadota</taxon>
        <taxon>Gammaproteobacteria</taxon>
        <taxon>Thiotrichales</taxon>
        <taxon>Fastidiosibacteraceae</taxon>
        <taxon>Cysteiniphilum</taxon>
    </lineage>
</organism>
<reference evidence="1" key="2">
    <citation type="submission" date="2020-09" db="EMBL/GenBank/DDBJ databases">
        <authorList>
            <person name="Sun Q."/>
            <person name="Zhou Y."/>
        </authorList>
    </citation>
    <scope>NUCLEOTIDE SEQUENCE</scope>
    <source>
        <strain evidence="1">CGMCC 1.15758</strain>
    </source>
</reference>
<name>A0A8J2Z790_9GAMM</name>
<dbReference type="OrthoDB" id="195194at2"/>
<protein>
    <recommendedName>
        <fullName evidence="3">DUF2288 domain-containing protein</fullName>
    </recommendedName>
</protein>
<gene>
    <name evidence="1" type="ORF">GCM10010995_27290</name>
</gene>